<evidence type="ECO:0000313" key="2">
    <source>
        <dbReference type="EMBL" id="CAI6371750.1"/>
    </source>
</evidence>
<evidence type="ECO:0000256" key="1">
    <source>
        <dbReference type="SAM" id="MobiDB-lite"/>
    </source>
</evidence>
<dbReference type="AlphaFoldDB" id="A0AAV0XT82"/>
<dbReference type="Proteomes" id="UP001160148">
    <property type="component" value="Unassembled WGS sequence"/>
</dbReference>
<comment type="caution">
    <text evidence="2">The sequence shown here is derived from an EMBL/GenBank/DDBJ whole genome shotgun (WGS) entry which is preliminary data.</text>
</comment>
<reference evidence="2 3" key="1">
    <citation type="submission" date="2023-01" db="EMBL/GenBank/DDBJ databases">
        <authorList>
            <person name="Whitehead M."/>
        </authorList>
    </citation>
    <scope>NUCLEOTIDE SEQUENCE [LARGE SCALE GENOMIC DNA]</scope>
</reference>
<feature type="compositionally biased region" description="Basic residues" evidence="1">
    <location>
        <begin position="1"/>
        <end position="10"/>
    </location>
</feature>
<keyword evidence="3" id="KW-1185">Reference proteome</keyword>
<feature type="compositionally biased region" description="Basic and acidic residues" evidence="1">
    <location>
        <begin position="55"/>
        <end position="65"/>
    </location>
</feature>
<sequence>MNKRGRRKPGRWAPRGHCSTKRVKPDGEAGWTGDRLRGAKGNDCHRSTRPPRRRSPADRKTEMGRVRNSMHSIPRCGKAVPQKGNRNYRG</sequence>
<feature type="compositionally biased region" description="Basic and acidic residues" evidence="1">
    <location>
        <begin position="34"/>
        <end position="46"/>
    </location>
</feature>
<gene>
    <name evidence="2" type="ORF">MEUPH1_LOCUS25716</name>
</gene>
<proteinExistence type="predicted"/>
<dbReference type="EMBL" id="CARXXK010001015">
    <property type="protein sequence ID" value="CAI6371750.1"/>
    <property type="molecule type" value="Genomic_DNA"/>
</dbReference>
<protein>
    <submittedName>
        <fullName evidence="2">Uncharacterized protein</fullName>
    </submittedName>
</protein>
<feature type="region of interest" description="Disordered" evidence="1">
    <location>
        <begin position="1"/>
        <end position="90"/>
    </location>
</feature>
<evidence type="ECO:0000313" key="3">
    <source>
        <dbReference type="Proteomes" id="UP001160148"/>
    </source>
</evidence>
<organism evidence="2 3">
    <name type="scientific">Macrosiphum euphorbiae</name>
    <name type="common">potato aphid</name>
    <dbReference type="NCBI Taxonomy" id="13131"/>
    <lineage>
        <taxon>Eukaryota</taxon>
        <taxon>Metazoa</taxon>
        <taxon>Ecdysozoa</taxon>
        <taxon>Arthropoda</taxon>
        <taxon>Hexapoda</taxon>
        <taxon>Insecta</taxon>
        <taxon>Pterygota</taxon>
        <taxon>Neoptera</taxon>
        <taxon>Paraneoptera</taxon>
        <taxon>Hemiptera</taxon>
        <taxon>Sternorrhyncha</taxon>
        <taxon>Aphidomorpha</taxon>
        <taxon>Aphidoidea</taxon>
        <taxon>Aphididae</taxon>
        <taxon>Macrosiphini</taxon>
        <taxon>Macrosiphum</taxon>
    </lineage>
</organism>
<name>A0AAV0XT82_9HEMI</name>
<accession>A0AAV0XT82</accession>